<feature type="compositionally biased region" description="Basic residues" evidence="6">
    <location>
        <begin position="590"/>
        <end position="607"/>
    </location>
</feature>
<feature type="transmembrane region" description="Helical" evidence="7">
    <location>
        <begin position="363"/>
        <end position="383"/>
    </location>
</feature>
<dbReference type="SUPFAM" id="SSF81324">
    <property type="entry name" value="Voltage-gated potassium channels"/>
    <property type="match status" value="1"/>
</dbReference>
<dbReference type="InterPro" id="IPR027359">
    <property type="entry name" value="Volt_channel_dom_sf"/>
</dbReference>
<evidence type="ECO:0000256" key="3">
    <source>
        <dbReference type="ARBA" id="ARBA00022837"/>
    </source>
</evidence>
<feature type="region of interest" description="Disordered" evidence="6">
    <location>
        <begin position="584"/>
        <end position="607"/>
    </location>
</feature>
<feature type="region of interest" description="Disordered" evidence="6">
    <location>
        <begin position="21"/>
        <end position="47"/>
    </location>
</feature>
<dbReference type="InterPro" id="IPR011992">
    <property type="entry name" value="EF-hand-dom_pair"/>
</dbReference>
<dbReference type="Pfam" id="PF00520">
    <property type="entry name" value="Ion_trans"/>
    <property type="match status" value="1"/>
</dbReference>
<feature type="domain" description="EF-hand" evidence="8">
    <location>
        <begin position="491"/>
        <end position="526"/>
    </location>
</feature>
<dbReference type="EMBL" id="CAUYUJ010022389">
    <property type="protein sequence ID" value="CAK0910380.1"/>
    <property type="molecule type" value="Genomic_DNA"/>
</dbReference>
<comment type="caution">
    <text evidence="9">The sequence shown here is derived from an EMBL/GenBank/DDBJ whole genome shotgun (WGS) entry which is preliminary data.</text>
</comment>
<feature type="non-terminal residue" evidence="9">
    <location>
        <position position="1"/>
    </location>
</feature>
<dbReference type="SUPFAM" id="SSF47473">
    <property type="entry name" value="EF-hand"/>
    <property type="match status" value="1"/>
</dbReference>
<name>A0ABN9YFR8_9DINO</name>
<feature type="transmembrane region" description="Helical" evidence="7">
    <location>
        <begin position="442"/>
        <end position="466"/>
    </location>
</feature>
<keyword evidence="3" id="KW-0106">Calcium</keyword>
<dbReference type="InterPro" id="IPR002048">
    <property type="entry name" value="EF_hand_dom"/>
</dbReference>
<proteinExistence type="predicted"/>
<evidence type="ECO:0000313" key="9">
    <source>
        <dbReference type="EMBL" id="CAK0910380.1"/>
    </source>
</evidence>
<keyword evidence="2 7" id="KW-0812">Transmembrane</keyword>
<keyword evidence="10" id="KW-1185">Reference proteome</keyword>
<feature type="compositionally biased region" description="Low complexity" evidence="6">
    <location>
        <begin position="21"/>
        <end position="37"/>
    </location>
</feature>
<accession>A0ABN9YFR8</accession>
<comment type="subcellular location">
    <subcellularLocation>
        <location evidence="1">Membrane</location>
        <topology evidence="1">Multi-pass membrane protein</topology>
    </subcellularLocation>
</comment>
<dbReference type="Gene3D" id="1.10.238.10">
    <property type="entry name" value="EF-hand"/>
    <property type="match status" value="1"/>
</dbReference>
<organism evidence="9 10">
    <name type="scientific">Prorocentrum cordatum</name>
    <dbReference type="NCBI Taxonomy" id="2364126"/>
    <lineage>
        <taxon>Eukaryota</taxon>
        <taxon>Sar</taxon>
        <taxon>Alveolata</taxon>
        <taxon>Dinophyceae</taxon>
        <taxon>Prorocentrales</taxon>
        <taxon>Prorocentraceae</taxon>
        <taxon>Prorocentrum</taxon>
    </lineage>
</organism>
<evidence type="ECO:0000313" key="10">
    <source>
        <dbReference type="Proteomes" id="UP001189429"/>
    </source>
</evidence>
<sequence>EVDCGLHLELLGRLLQRCAGAPAPRSPRSPCSPCSATRPRDERPDDDQAKDLRAELRRSNAMFLRALVDDPRGGPDLREEFGAGTVSASTQGLGHDWVSKQGSMSVVECEDQIVSQILAPPAFSTDVYMSEMSGQSISVRDSVVDGINDSWDREERVLHQLRRQVGTKLSSKSRSDILESRRLAKPPRVFFWLRWLMSKPQYELGWAVLIVSNLVCMILEEEYRGMRRGYELGDIYVNYGSPEYSNTWWPGADTAFYLMECLFAGFFTLEQVITISYDVACALADWPTHRTPFWRDPLDFLDMLIVICSDVSLCLGMVDATINIQLFRILRLARLLRLLRLLRKINQFDPLHLMATAIKGSMGALMFSSILLITVLTLFAMVLTNALRAAYLGDNSPLQLEKQRELFRYFGTYSRSMLSMFELALANWPTVTRFMVEELNEFFGPVCILWKLSVGFAVVGVINGVFIRETFSVAENDEFIMYRSRMRQVLQHRDRMTRLFQLADRNSDGVVDRREFRRVFEKPAIKAWLEAMELRCDDADTLFVLIAGSENGVITQDELINGIAQLKGPARNIDLQQLLHSRDASEAMRPRRSLASRKYVSPKRSFR</sequence>
<evidence type="ECO:0000256" key="2">
    <source>
        <dbReference type="ARBA" id="ARBA00022692"/>
    </source>
</evidence>
<keyword evidence="5 7" id="KW-0472">Membrane</keyword>
<dbReference type="Proteomes" id="UP001189429">
    <property type="component" value="Unassembled WGS sequence"/>
</dbReference>
<evidence type="ECO:0000256" key="7">
    <source>
        <dbReference type="SAM" id="Phobius"/>
    </source>
</evidence>
<protein>
    <recommendedName>
        <fullName evidence="8">EF-hand domain-containing protein</fullName>
    </recommendedName>
</protein>
<dbReference type="PROSITE" id="PS50222">
    <property type="entry name" value="EF_HAND_2"/>
    <property type="match status" value="1"/>
</dbReference>
<dbReference type="PROSITE" id="PS00018">
    <property type="entry name" value="EF_HAND_1"/>
    <property type="match status" value="1"/>
</dbReference>
<evidence type="ECO:0000256" key="1">
    <source>
        <dbReference type="ARBA" id="ARBA00004141"/>
    </source>
</evidence>
<feature type="compositionally biased region" description="Basic and acidic residues" evidence="6">
    <location>
        <begin position="38"/>
        <end position="47"/>
    </location>
</feature>
<dbReference type="InterPro" id="IPR018247">
    <property type="entry name" value="EF_Hand_1_Ca_BS"/>
</dbReference>
<evidence type="ECO:0000256" key="6">
    <source>
        <dbReference type="SAM" id="MobiDB-lite"/>
    </source>
</evidence>
<evidence type="ECO:0000259" key="8">
    <source>
        <dbReference type="PROSITE" id="PS50222"/>
    </source>
</evidence>
<reference evidence="9" key="1">
    <citation type="submission" date="2023-10" db="EMBL/GenBank/DDBJ databases">
        <authorList>
            <person name="Chen Y."/>
            <person name="Shah S."/>
            <person name="Dougan E. K."/>
            <person name="Thang M."/>
            <person name="Chan C."/>
        </authorList>
    </citation>
    <scope>NUCLEOTIDE SEQUENCE [LARGE SCALE GENOMIC DNA]</scope>
</reference>
<dbReference type="Gene3D" id="1.20.120.350">
    <property type="entry name" value="Voltage-gated potassium channels. Chain C"/>
    <property type="match status" value="1"/>
</dbReference>
<evidence type="ECO:0000256" key="5">
    <source>
        <dbReference type="ARBA" id="ARBA00023136"/>
    </source>
</evidence>
<gene>
    <name evidence="9" type="ORF">PCOR1329_LOCUS84576</name>
</gene>
<dbReference type="InterPro" id="IPR005821">
    <property type="entry name" value="Ion_trans_dom"/>
</dbReference>
<keyword evidence="4 7" id="KW-1133">Transmembrane helix</keyword>
<evidence type="ECO:0000256" key="4">
    <source>
        <dbReference type="ARBA" id="ARBA00022989"/>
    </source>
</evidence>